<accession>A0A101LV54</accession>
<evidence type="ECO:0000313" key="1">
    <source>
        <dbReference type="EMBL" id="KUM45901.1"/>
    </source>
</evidence>
<sequence>MYIDTQYIDSCLEDQHTQLEPITNYTLLRKTQQQHLTNELAPFYYRTLPISHFSPSYQTRNIWLPNDESWCSSILMTSYHKGEETRHIFHSYSMKHGLTGLSISQTNLTYHLLSAGSAPTQNLPYTFLLHFSSHVTQLHHLFLLLTK</sequence>
<gene>
    <name evidence="1" type="ORF">ABT39_MTgene2255</name>
</gene>
<keyword evidence="1" id="KW-0496">Mitochondrion</keyword>
<geneLocation type="mitochondrion" evidence="1"/>
<organism evidence="1">
    <name type="scientific">Picea glauca</name>
    <name type="common">White spruce</name>
    <name type="synonym">Pinus glauca</name>
    <dbReference type="NCBI Taxonomy" id="3330"/>
    <lineage>
        <taxon>Eukaryota</taxon>
        <taxon>Viridiplantae</taxon>
        <taxon>Streptophyta</taxon>
        <taxon>Embryophyta</taxon>
        <taxon>Tracheophyta</taxon>
        <taxon>Spermatophyta</taxon>
        <taxon>Pinopsida</taxon>
        <taxon>Pinidae</taxon>
        <taxon>Conifers I</taxon>
        <taxon>Pinales</taxon>
        <taxon>Pinaceae</taxon>
        <taxon>Picea</taxon>
    </lineage>
</organism>
<comment type="caution">
    <text evidence="1">The sequence shown here is derived from an EMBL/GenBank/DDBJ whole genome shotgun (WGS) entry which is preliminary data.</text>
</comment>
<dbReference type="AlphaFoldDB" id="A0A101LV54"/>
<dbReference type="EMBL" id="LKAM01000015">
    <property type="protein sequence ID" value="KUM45901.1"/>
    <property type="molecule type" value="Genomic_DNA"/>
</dbReference>
<protein>
    <submittedName>
        <fullName evidence="1">Uncharacterized protein</fullName>
    </submittedName>
</protein>
<reference evidence="1" key="1">
    <citation type="journal article" date="2015" name="Genome Biol. Evol.">
        <title>Organellar Genomes of White Spruce (Picea glauca): Assembly and Annotation.</title>
        <authorList>
            <person name="Jackman S.D."/>
            <person name="Warren R.L."/>
            <person name="Gibb E.A."/>
            <person name="Vandervalk B.P."/>
            <person name="Mohamadi H."/>
            <person name="Chu J."/>
            <person name="Raymond A."/>
            <person name="Pleasance S."/>
            <person name="Coope R."/>
            <person name="Wildung M.R."/>
            <person name="Ritland C.E."/>
            <person name="Bousquet J."/>
            <person name="Jones S.J."/>
            <person name="Bohlmann J."/>
            <person name="Birol I."/>
        </authorList>
    </citation>
    <scope>NUCLEOTIDE SEQUENCE [LARGE SCALE GENOMIC DNA]</scope>
    <source>
        <tissue evidence="1">Flushing bud</tissue>
    </source>
</reference>
<name>A0A101LV54_PICGL</name>
<proteinExistence type="predicted"/>